<dbReference type="HOGENOM" id="CLU_2034085_0_0_11"/>
<dbReference type="RefSeq" id="WP_012932570.1">
    <property type="nucleotide sequence ID" value="NC_013739.1"/>
</dbReference>
<dbReference type="STRING" id="469383.Cwoe_1086"/>
<evidence type="ECO:0000313" key="2">
    <source>
        <dbReference type="Proteomes" id="UP000008229"/>
    </source>
</evidence>
<dbReference type="KEGG" id="cwo:Cwoe_1086"/>
<accession>D3FCP5</accession>
<reference evidence="1 2" key="1">
    <citation type="journal article" date="2010" name="Stand. Genomic Sci.">
        <title>Complete genome sequence of Conexibacter woesei type strain (ID131577).</title>
        <authorList>
            <person name="Pukall R."/>
            <person name="Lapidus A."/>
            <person name="Glavina Del Rio T."/>
            <person name="Copeland A."/>
            <person name="Tice H."/>
            <person name="Cheng J.-F."/>
            <person name="Lucas S."/>
            <person name="Chen F."/>
            <person name="Nolan M."/>
            <person name="Bruce D."/>
            <person name="Goodwin L."/>
            <person name="Pitluck S."/>
            <person name="Mavromatis K."/>
            <person name="Ivanova N."/>
            <person name="Ovchinnikova G."/>
            <person name="Pati A."/>
            <person name="Chen A."/>
            <person name="Palaniappan K."/>
            <person name="Land M."/>
            <person name="Hauser L."/>
            <person name="Chang Y.-J."/>
            <person name="Jeffries C.D."/>
            <person name="Chain P."/>
            <person name="Meincke L."/>
            <person name="Sims D."/>
            <person name="Brettin T."/>
            <person name="Detter J.C."/>
            <person name="Rohde M."/>
            <person name="Goeker M."/>
            <person name="Bristow J."/>
            <person name="Eisen J.A."/>
            <person name="Markowitz V."/>
            <person name="Kyrpides N.C."/>
            <person name="Klenk H.-P."/>
            <person name="Hugenholtz P."/>
        </authorList>
    </citation>
    <scope>NUCLEOTIDE SEQUENCE [LARGE SCALE GENOMIC DNA]</scope>
    <source>
        <strain evidence="2">DSM 14684 / CIP 108061 / JCM 11494 / NBRC 100937 / ID131577</strain>
    </source>
</reference>
<dbReference type="AlphaFoldDB" id="D3FCP5"/>
<evidence type="ECO:0000313" key="1">
    <source>
        <dbReference type="EMBL" id="ADB49518.1"/>
    </source>
</evidence>
<sequence>MGDRYRLVVRDGPRVQRDSFASLEEALDALQASVLALSTRPERQTIDVRSRQFEPVAQVAARAELSGPERFMPSVRAGVDVRGDGSAEAWTGRLRRSVVAREDGESALAALRRVLEAATSG</sequence>
<keyword evidence="2" id="KW-1185">Reference proteome</keyword>
<organism evidence="1 2">
    <name type="scientific">Conexibacter woesei (strain DSM 14684 / CCUG 47730 / CIP 108061 / JCM 11494 / NBRC 100937 / ID131577)</name>
    <dbReference type="NCBI Taxonomy" id="469383"/>
    <lineage>
        <taxon>Bacteria</taxon>
        <taxon>Bacillati</taxon>
        <taxon>Actinomycetota</taxon>
        <taxon>Thermoleophilia</taxon>
        <taxon>Solirubrobacterales</taxon>
        <taxon>Conexibacteraceae</taxon>
        <taxon>Conexibacter</taxon>
    </lineage>
</organism>
<dbReference type="OrthoDB" id="5245054at2"/>
<gene>
    <name evidence="1" type="ordered locus">Cwoe_1086</name>
</gene>
<protein>
    <submittedName>
        <fullName evidence="1">Uncharacterized protein</fullName>
    </submittedName>
</protein>
<proteinExistence type="predicted"/>
<name>D3FCP5_CONWI</name>
<dbReference type="EMBL" id="CP001854">
    <property type="protein sequence ID" value="ADB49518.1"/>
    <property type="molecule type" value="Genomic_DNA"/>
</dbReference>
<reference evidence="2" key="2">
    <citation type="submission" date="2010-01" db="EMBL/GenBank/DDBJ databases">
        <title>The complete genome of Conexibacter woesei DSM 14684.</title>
        <authorList>
            <consortium name="US DOE Joint Genome Institute (JGI-PGF)"/>
            <person name="Lucas S."/>
            <person name="Copeland A."/>
            <person name="Lapidus A."/>
            <person name="Glavina del Rio T."/>
            <person name="Dalin E."/>
            <person name="Tice H."/>
            <person name="Bruce D."/>
            <person name="Goodwin L."/>
            <person name="Pitluck S."/>
            <person name="Kyrpides N."/>
            <person name="Mavromatis K."/>
            <person name="Ivanova N."/>
            <person name="Mikhailova N."/>
            <person name="Chertkov O."/>
            <person name="Brettin T."/>
            <person name="Detter J.C."/>
            <person name="Han C."/>
            <person name="Larimer F."/>
            <person name="Land M."/>
            <person name="Hauser L."/>
            <person name="Markowitz V."/>
            <person name="Cheng J.-F."/>
            <person name="Hugenholtz P."/>
            <person name="Woyke T."/>
            <person name="Wu D."/>
            <person name="Pukall R."/>
            <person name="Steenblock K."/>
            <person name="Schneider S."/>
            <person name="Klenk H.-P."/>
            <person name="Eisen J.A."/>
        </authorList>
    </citation>
    <scope>NUCLEOTIDE SEQUENCE [LARGE SCALE GENOMIC DNA]</scope>
    <source>
        <strain evidence="2">DSM 14684 / CIP 108061 / JCM 11494 / NBRC 100937 / ID131577</strain>
    </source>
</reference>
<dbReference type="Proteomes" id="UP000008229">
    <property type="component" value="Chromosome"/>
</dbReference>